<reference evidence="1" key="1">
    <citation type="journal article" date="2014" name="Int. J. Syst. Evol. Microbiol.">
        <title>Complete genome sequence of Corynebacterium casei LMG S-19264T (=DSM 44701T), isolated from a smear-ripened cheese.</title>
        <authorList>
            <consortium name="US DOE Joint Genome Institute (JGI-PGF)"/>
            <person name="Walter F."/>
            <person name="Albersmeier A."/>
            <person name="Kalinowski J."/>
            <person name="Ruckert C."/>
        </authorList>
    </citation>
    <scope>NUCLEOTIDE SEQUENCE</scope>
    <source>
        <strain evidence="1">CGMCC 4.7368</strain>
    </source>
</reference>
<accession>A0A918DGA3</accession>
<organism evidence="1 2">
    <name type="scientific">Nonomuraea cavernae</name>
    <dbReference type="NCBI Taxonomy" id="2045107"/>
    <lineage>
        <taxon>Bacteria</taxon>
        <taxon>Bacillati</taxon>
        <taxon>Actinomycetota</taxon>
        <taxon>Actinomycetes</taxon>
        <taxon>Streptosporangiales</taxon>
        <taxon>Streptosporangiaceae</taxon>
        <taxon>Nonomuraea</taxon>
    </lineage>
</organism>
<evidence type="ECO:0000313" key="2">
    <source>
        <dbReference type="Proteomes" id="UP000646523"/>
    </source>
</evidence>
<proteinExistence type="predicted"/>
<dbReference type="AlphaFoldDB" id="A0A918DGA3"/>
<name>A0A918DGA3_9ACTN</name>
<keyword evidence="2" id="KW-1185">Reference proteome</keyword>
<reference evidence="1" key="2">
    <citation type="submission" date="2020-09" db="EMBL/GenBank/DDBJ databases">
        <authorList>
            <person name="Sun Q."/>
            <person name="Zhou Y."/>
        </authorList>
    </citation>
    <scope>NUCLEOTIDE SEQUENCE</scope>
    <source>
        <strain evidence="1">CGMCC 4.7368</strain>
    </source>
</reference>
<sequence>MEFGVEPSESATKNALAWYIENRMGGILRHVYKAAGGEANEEEQEDKATQAAQTYINILNPKLRRLLRQHPRWKAAVDLSITGVLGPSAIGADVLAEALNVTLGGDDDSYEYLRSRLEKYENSGELQQSRGFFPAPDLQVEIMQQHDYRTVVRARDAVVATLGGMFLYHICSIKAPNHPRVQAAEMLSSISPSFNLLRAIPITGRPNWDTSCKYIIYLLLVEKIFKEWELLGSVLLSLFQGHVRDILRTTHIS</sequence>
<protein>
    <submittedName>
        <fullName evidence="1">Uncharacterized protein</fullName>
    </submittedName>
</protein>
<dbReference type="Proteomes" id="UP000646523">
    <property type="component" value="Unassembled WGS sequence"/>
</dbReference>
<dbReference type="EMBL" id="BMNH01000001">
    <property type="protein sequence ID" value="GGO62611.1"/>
    <property type="molecule type" value="Genomic_DNA"/>
</dbReference>
<comment type="caution">
    <text evidence="1">The sequence shown here is derived from an EMBL/GenBank/DDBJ whole genome shotgun (WGS) entry which is preliminary data.</text>
</comment>
<evidence type="ECO:0000313" key="1">
    <source>
        <dbReference type="EMBL" id="GGO62611.1"/>
    </source>
</evidence>
<gene>
    <name evidence="1" type="ORF">GCM10012289_07680</name>
</gene>